<keyword evidence="4 6" id="KW-1133">Transmembrane helix</keyword>
<feature type="transmembrane region" description="Helical" evidence="6">
    <location>
        <begin position="347"/>
        <end position="369"/>
    </location>
</feature>
<dbReference type="AlphaFoldDB" id="A0A244BVY8"/>
<keyword evidence="3 6" id="KW-0812">Transmembrane</keyword>
<accession>A0A244BVY8</accession>
<keyword evidence="2" id="KW-0813">Transport</keyword>
<name>A0A244BVY8_ECOLX</name>
<feature type="transmembrane region" description="Helical" evidence="6">
    <location>
        <begin position="248"/>
        <end position="268"/>
    </location>
</feature>
<dbReference type="InterPro" id="IPR004680">
    <property type="entry name" value="Cit_transptr-like_dom"/>
</dbReference>
<feature type="domain" description="Citrate transporter-like" evidence="7">
    <location>
        <begin position="27"/>
        <end position="305"/>
    </location>
</feature>
<reference evidence="8" key="3">
    <citation type="submission" date="2020-03" db="EMBL/GenBank/DDBJ databases">
        <authorList>
            <consortium name="NCBI Pathogen Detection Project"/>
        </authorList>
    </citation>
    <scope>NUCLEOTIDE SEQUENCE</scope>
    <source>
        <strain evidence="8">AMC_487</strain>
    </source>
</reference>
<feature type="transmembrane region" description="Helical" evidence="6">
    <location>
        <begin position="223"/>
        <end position="241"/>
    </location>
</feature>
<organism evidence="8">
    <name type="scientific">Escherichia coli</name>
    <dbReference type="NCBI Taxonomy" id="562"/>
    <lineage>
        <taxon>Bacteria</taxon>
        <taxon>Pseudomonadati</taxon>
        <taxon>Pseudomonadota</taxon>
        <taxon>Gammaproteobacteria</taxon>
        <taxon>Enterobacterales</taxon>
        <taxon>Enterobacteriaceae</taxon>
        <taxon>Escherichia</taxon>
    </lineage>
</organism>
<evidence type="ECO:0000313" key="9">
    <source>
        <dbReference type="EMBL" id="STJ12408.1"/>
    </source>
</evidence>
<comment type="subcellular location">
    <subcellularLocation>
        <location evidence="1">Membrane</location>
        <topology evidence="1">Multi-pass membrane protein</topology>
    </subcellularLocation>
</comment>
<dbReference type="GO" id="GO:0055085">
    <property type="term" value="P:transmembrane transport"/>
    <property type="evidence" value="ECO:0007669"/>
    <property type="project" value="InterPro"/>
</dbReference>
<proteinExistence type="predicted"/>
<dbReference type="GO" id="GO:0016020">
    <property type="term" value="C:membrane"/>
    <property type="evidence" value="ECO:0007669"/>
    <property type="project" value="UniProtKB-SubCell"/>
</dbReference>
<dbReference type="Proteomes" id="UP000845800">
    <property type="component" value="Unassembled WGS sequence"/>
</dbReference>
<dbReference type="PANTHER" id="PTHR43568:SF1">
    <property type="entry name" value="P PROTEIN"/>
    <property type="match status" value="1"/>
</dbReference>
<gene>
    <name evidence="9" type="primary">ybiR</name>
    <name evidence="8" type="ORF">HJQ60_003191</name>
    <name evidence="9" type="ORF">NCTC9077_04156</name>
</gene>
<sequence>MSLPFLRTLQGDRFFQLLILVGIGLSFFVPFAPKSWPAAIDWHTIITLSGLMLLTKGVELSGYFDVLGRKMVRRFATERRLAMFMVLAAALLSTFLTNDVALFIVVPLTITLKRLCEIPVNRLIIFEALAVNAGSLLTPIGNPQNILIWGRSDLSFAGFIAQMAPLAGAMMLTLLLLCWCCFPGKALQYHTGVQTPEWKPRLVWSCLGLYIVFLTALELKQELWGLVIVAAGFALLARRVVLSVDWTLLLVFMAMFIDVHLLTQLPALQGGLSNVSHLSEPGLWLTAIGLSQVISNVPSTILLLNYVPPSLLLAWAVNVGGFGLLPGSLANLIALRMANDRRIWWRFHLYSIPMLLWAALVGYVLLVMIPAG</sequence>
<feature type="transmembrane region" description="Helical" evidence="6">
    <location>
        <begin position="312"/>
        <end position="335"/>
    </location>
</feature>
<keyword evidence="5 6" id="KW-0472">Membrane</keyword>
<dbReference type="EMBL" id="DABERK010000018">
    <property type="protein sequence ID" value="HAI5333183.1"/>
    <property type="molecule type" value="Genomic_DNA"/>
</dbReference>
<dbReference type="EMBL" id="UGCU01000001">
    <property type="protein sequence ID" value="STJ12408.1"/>
    <property type="molecule type" value="Genomic_DNA"/>
</dbReference>
<dbReference type="Proteomes" id="UP000254495">
    <property type="component" value="Unassembled WGS sequence"/>
</dbReference>
<dbReference type="PANTHER" id="PTHR43568">
    <property type="entry name" value="P PROTEIN"/>
    <property type="match status" value="1"/>
</dbReference>
<evidence type="ECO:0000259" key="7">
    <source>
        <dbReference type="Pfam" id="PF03600"/>
    </source>
</evidence>
<feature type="transmembrane region" description="Helical" evidence="6">
    <location>
        <begin position="202"/>
        <end position="217"/>
    </location>
</feature>
<reference evidence="9 10" key="2">
    <citation type="submission" date="2018-06" db="EMBL/GenBank/DDBJ databases">
        <authorList>
            <consortium name="Pathogen Informatics"/>
            <person name="Doyle S."/>
        </authorList>
    </citation>
    <scope>NUCLEOTIDE SEQUENCE [LARGE SCALE GENOMIC DNA]</scope>
    <source>
        <strain evidence="9 10">NCTC9077</strain>
    </source>
</reference>
<feature type="transmembrane region" description="Helical" evidence="6">
    <location>
        <begin position="44"/>
        <end position="64"/>
    </location>
</feature>
<evidence type="ECO:0000256" key="5">
    <source>
        <dbReference type="ARBA" id="ARBA00023136"/>
    </source>
</evidence>
<feature type="transmembrane region" description="Helical" evidence="6">
    <location>
        <begin position="160"/>
        <end position="182"/>
    </location>
</feature>
<feature type="transmembrane region" description="Helical" evidence="6">
    <location>
        <begin position="84"/>
        <end position="108"/>
    </location>
</feature>
<evidence type="ECO:0000313" key="8">
    <source>
        <dbReference type="EMBL" id="HAI5333183.1"/>
    </source>
</evidence>
<evidence type="ECO:0000313" key="10">
    <source>
        <dbReference type="Proteomes" id="UP000254495"/>
    </source>
</evidence>
<dbReference type="InterPro" id="IPR051475">
    <property type="entry name" value="Diverse_Ion_Transporter"/>
</dbReference>
<dbReference type="RefSeq" id="WP_021564111.1">
    <property type="nucleotide sequence ID" value="NZ_AP022298.1"/>
</dbReference>
<protein>
    <submittedName>
        <fullName evidence="8 9">Transporter</fullName>
    </submittedName>
</protein>
<evidence type="ECO:0000256" key="6">
    <source>
        <dbReference type="SAM" id="Phobius"/>
    </source>
</evidence>
<reference evidence="8" key="1">
    <citation type="journal article" date="2018" name="Genome Biol.">
        <title>SKESA: strategic k-mer extension for scrupulous assemblies.</title>
        <authorList>
            <person name="Souvorov A."/>
            <person name="Agarwala R."/>
            <person name="Lipman D.J."/>
        </authorList>
    </citation>
    <scope>NUCLEOTIDE SEQUENCE [LARGE SCALE GENOMIC DNA]</scope>
    <source>
        <strain evidence="8">AMC_487</strain>
    </source>
</reference>
<evidence type="ECO:0000256" key="1">
    <source>
        <dbReference type="ARBA" id="ARBA00004141"/>
    </source>
</evidence>
<feature type="transmembrane region" description="Helical" evidence="6">
    <location>
        <begin position="14"/>
        <end position="32"/>
    </location>
</feature>
<dbReference type="CDD" id="cd01117">
    <property type="entry name" value="YbiR_permease"/>
    <property type="match status" value="1"/>
</dbReference>
<evidence type="ECO:0000256" key="4">
    <source>
        <dbReference type="ARBA" id="ARBA00022989"/>
    </source>
</evidence>
<dbReference type="Pfam" id="PF03600">
    <property type="entry name" value="CitMHS"/>
    <property type="match status" value="1"/>
</dbReference>
<evidence type="ECO:0000256" key="3">
    <source>
        <dbReference type="ARBA" id="ARBA00022692"/>
    </source>
</evidence>
<evidence type="ECO:0000256" key="2">
    <source>
        <dbReference type="ARBA" id="ARBA00022448"/>
    </source>
</evidence>